<name>A0A9D1A1S7_9ACTN</name>
<organism evidence="2 3">
    <name type="scientific">Candidatus Aveggerthella stercoripullorum</name>
    <dbReference type="NCBI Taxonomy" id="2840688"/>
    <lineage>
        <taxon>Bacteria</taxon>
        <taxon>Bacillati</taxon>
        <taxon>Actinomycetota</taxon>
        <taxon>Coriobacteriia</taxon>
        <taxon>Eggerthellales</taxon>
        <taxon>Eggerthellaceae</taxon>
        <taxon>Eggerthellaceae incertae sedis</taxon>
        <taxon>Candidatus Aveggerthella</taxon>
    </lineage>
</organism>
<sequence>MTDSRNFSLDEFDEEFDPLEDVEDDLEEGDASDLPPASSTPEPQAAPADGRSAEERTADLLKAMAPRRKVLLGILAFCEEPQLVDDVNAKVDELQAHNFSVYTAADLTALLERAGALEHVTDEGGSFEDVEEQEPEVVEVDGVEYLEVKQSAPTRWATTAAGMAAVEADRPLDRLNTLFAEDETYLPIYKRVLTLCAANEGATIKALGDAVDKDPLVQKPRLYVAHFVDKLEKCDAVEWVGSWTTTEVGRTGLEILKDVEDAPATEEE</sequence>
<protein>
    <submittedName>
        <fullName evidence="2">Uncharacterized protein</fullName>
    </submittedName>
</protein>
<proteinExistence type="predicted"/>
<gene>
    <name evidence="2" type="ORF">IAA69_09015</name>
</gene>
<evidence type="ECO:0000313" key="3">
    <source>
        <dbReference type="Proteomes" id="UP000824261"/>
    </source>
</evidence>
<evidence type="ECO:0000313" key="2">
    <source>
        <dbReference type="EMBL" id="HIR02382.1"/>
    </source>
</evidence>
<dbReference type="Proteomes" id="UP000824261">
    <property type="component" value="Unassembled WGS sequence"/>
</dbReference>
<feature type="compositionally biased region" description="Acidic residues" evidence="1">
    <location>
        <begin position="10"/>
        <end position="31"/>
    </location>
</feature>
<comment type="caution">
    <text evidence="2">The sequence shown here is derived from an EMBL/GenBank/DDBJ whole genome shotgun (WGS) entry which is preliminary data.</text>
</comment>
<evidence type="ECO:0000256" key="1">
    <source>
        <dbReference type="SAM" id="MobiDB-lite"/>
    </source>
</evidence>
<feature type="region of interest" description="Disordered" evidence="1">
    <location>
        <begin position="1"/>
        <end position="54"/>
    </location>
</feature>
<dbReference type="AlphaFoldDB" id="A0A9D1A1S7"/>
<dbReference type="EMBL" id="DVGB01000109">
    <property type="protein sequence ID" value="HIR02382.1"/>
    <property type="molecule type" value="Genomic_DNA"/>
</dbReference>
<reference evidence="2" key="1">
    <citation type="submission" date="2020-10" db="EMBL/GenBank/DDBJ databases">
        <authorList>
            <person name="Gilroy R."/>
        </authorList>
    </citation>
    <scope>NUCLEOTIDE SEQUENCE</scope>
    <source>
        <strain evidence="2">ChiGjej1B1-2707</strain>
    </source>
</reference>
<accession>A0A9D1A1S7</accession>
<reference evidence="2" key="2">
    <citation type="journal article" date="2021" name="PeerJ">
        <title>Extensive microbial diversity within the chicken gut microbiome revealed by metagenomics and culture.</title>
        <authorList>
            <person name="Gilroy R."/>
            <person name="Ravi A."/>
            <person name="Getino M."/>
            <person name="Pursley I."/>
            <person name="Horton D.L."/>
            <person name="Alikhan N.F."/>
            <person name="Baker D."/>
            <person name="Gharbi K."/>
            <person name="Hall N."/>
            <person name="Watson M."/>
            <person name="Adriaenssens E.M."/>
            <person name="Foster-Nyarko E."/>
            <person name="Jarju S."/>
            <person name="Secka A."/>
            <person name="Antonio M."/>
            <person name="Oren A."/>
            <person name="Chaudhuri R.R."/>
            <person name="La Ragione R."/>
            <person name="Hildebrand F."/>
            <person name="Pallen M.J."/>
        </authorList>
    </citation>
    <scope>NUCLEOTIDE SEQUENCE</scope>
    <source>
        <strain evidence="2">ChiGjej1B1-2707</strain>
    </source>
</reference>